<dbReference type="GO" id="GO:0009103">
    <property type="term" value="P:lipopolysaccharide biosynthetic process"/>
    <property type="evidence" value="ECO:0007669"/>
    <property type="project" value="UniProtKB-ARBA"/>
</dbReference>
<dbReference type="Proteomes" id="UP000186868">
    <property type="component" value="Unassembled WGS sequence"/>
</dbReference>
<evidence type="ECO:0000313" key="10">
    <source>
        <dbReference type="Proteomes" id="UP000186868"/>
    </source>
</evidence>
<accession>A0A1U7HEM7</accession>
<proteinExistence type="predicted"/>
<comment type="caution">
    <text evidence="9">The sequence shown here is derived from an EMBL/GenBank/DDBJ whole genome shotgun (WGS) entry which is preliminary data.</text>
</comment>
<keyword evidence="7 8" id="KW-0472">Membrane</keyword>
<feature type="transmembrane region" description="Helical" evidence="8">
    <location>
        <begin position="12"/>
        <end position="30"/>
    </location>
</feature>
<keyword evidence="10" id="KW-1185">Reference proteome</keyword>
<dbReference type="AlphaFoldDB" id="A0A1U7HEM7"/>
<feature type="transmembrane region" description="Helical" evidence="8">
    <location>
        <begin position="375"/>
        <end position="393"/>
    </location>
</feature>
<keyword evidence="4" id="KW-0808">Transferase</keyword>
<feature type="transmembrane region" description="Helical" evidence="8">
    <location>
        <begin position="141"/>
        <end position="161"/>
    </location>
</feature>
<dbReference type="OrthoDB" id="524357at2"/>
<dbReference type="RefSeq" id="WP_073600168.1">
    <property type="nucleotide sequence ID" value="NZ_MRCB01000016.1"/>
</dbReference>
<evidence type="ECO:0000256" key="7">
    <source>
        <dbReference type="ARBA" id="ARBA00023136"/>
    </source>
</evidence>
<organism evidence="9 10">
    <name type="scientific">Hydrococcus rivularis NIES-593</name>
    <dbReference type="NCBI Taxonomy" id="1921803"/>
    <lineage>
        <taxon>Bacteria</taxon>
        <taxon>Bacillati</taxon>
        <taxon>Cyanobacteriota</taxon>
        <taxon>Cyanophyceae</taxon>
        <taxon>Pleurocapsales</taxon>
        <taxon>Hydrococcaceae</taxon>
        <taxon>Hydrococcus</taxon>
    </lineage>
</organism>
<evidence type="ECO:0000256" key="2">
    <source>
        <dbReference type="ARBA" id="ARBA00022475"/>
    </source>
</evidence>
<feature type="transmembrane region" description="Helical" evidence="8">
    <location>
        <begin position="345"/>
        <end position="363"/>
    </location>
</feature>
<feature type="transmembrane region" description="Helical" evidence="8">
    <location>
        <begin position="405"/>
        <end position="424"/>
    </location>
</feature>
<evidence type="ECO:0000256" key="4">
    <source>
        <dbReference type="ARBA" id="ARBA00022679"/>
    </source>
</evidence>
<keyword evidence="3" id="KW-0328">Glycosyltransferase</keyword>
<gene>
    <name evidence="9" type="ORF">NIES593_13950</name>
</gene>
<dbReference type="GO" id="GO:0005886">
    <property type="term" value="C:plasma membrane"/>
    <property type="evidence" value="ECO:0007669"/>
    <property type="project" value="UniProtKB-SubCell"/>
</dbReference>
<dbReference type="PANTHER" id="PTHR33908:SF11">
    <property type="entry name" value="MEMBRANE PROTEIN"/>
    <property type="match status" value="1"/>
</dbReference>
<evidence type="ECO:0000256" key="3">
    <source>
        <dbReference type="ARBA" id="ARBA00022676"/>
    </source>
</evidence>
<protein>
    <submittedName>
        <fullName evidence="9">Uncharacterized protein</fullName>
    </submittedName>
</protein>
<dbReference type="STRING" id="1921803.NIES593_13950"/>
<feature type="transmembrane region" description="Helical" evidence="8">
    <location>
        <begin position="247"/>
        <end position="266"/>
    </location>
</feature>
<evidence type="ECO:0000256" key="1">
    <source>
        <dbReference type="ARBA" id="ARBA00004651"/>
    </source>
</evidence>
<name>A0A1U7HEM7_9CYAN</name>
<feature type="transmembrane region" description="Helical" evidence="8">
    <location>
        <begin position="207"/>
        <end position="240"/>
    </location>
</feature>
<dbReference type="GO" id="GO:0016763">
    <property type="term" value="F:pentosyltransferase activity"/>
    <property type="evidence" value="ECO:0007669"/>
    <property type="project" value="TreeGrafter"/>
</dbReference>
<feature type="transmembrane region" description="Helical" evidence="8">
    <location>
        <begin position="313"/>
        <end position="333"/>
    </location>
</feature>
<comment type="subcellular location">
    <subcellularLocation>
        <location evidence="1">Cell membrane</location>
        <topology evidence="1">Multi-pass membrane protein</topology>
    </subcellularLocation>
</comment>
<keyword evidence="6 8" id="KW-1133">Transmembrane helix</keyword>
<sequence length="555" mass="62795">MPKILKHFSVELLLLVAIAIAVIIRIINLGSREFWYDEVLSLLLSTGQKGLYKHPDDTPVVLAQYLGALNLPSEKGLGDILATGEKLLKGLVKEPHPPLFFIGQHLWLRLFGNSEAAMRSLVATFSIGAIGSAYGLGRCLLGYRGGLLLAALLGLNPYYLFHSLNVRMYGSLVFWVILTTWALFELIYLNNPNRSPQTESKILKSKWFWSVILIGAIAAGLMTFYYFACLLIVLAALVLLLDRRQWWQYTLCFVGGVLINIPWVWWGTRQQLRNADLERFETASGWLETTPQHLQDFARTLGTHLILGDWVSILPPTLATIAGIGAIAILFACSLDLWQRQQRQILGIALMLGIVPLLLMLGMDVATGKFTLGFGWGRSVIFILPGCLFLLTVWIEKAARKWRKLAAIALLLLYLSISASDFSLRNRWMFHQIADIIEQNQKATTLIVMNSTAWGHVLRLAYYLPPTSSVMLLARPSDELAPVLQKTLAPDRDRYQRILWLDSARPVWGESSTTEEKKQLRQVLDGQFQLKKTQQLFGTWELDRFNLSLYERNPR</sequence>
<evidence type="ECO:0000313" key="9">
    <source>
        <dbReference type="EMBL" id="OKH22033.1"/>
    </source>
</evidence>
<feature type="transmembrane region" description="Helical" evidence="8">
    <location>
        <begin position="168"/>
        <end position="187"/>
    </location>
</feature>
<evidence type="ECO:0000256" key="8">
    <source>
        <dbReference type="SAM" id="Phobius"/>
    </source>
</evidence>
<keyword evidence="5 8" id="KW-0812">Transmembrane</keyword>
<keyword evidence="2" id="KW-1003">Cell membrane</keyword>
<dbReference type="EMBL" id="MRCB01000016">
    <property type="protein sequence ID" value="OKH22033.1"/>
    <property type="molecule type" value="Genomic_DNA"/>
</dbReference>
<evidence type="ECO:0000256" key="6">
    <source>
        <dbReference type="ARBA" id="ARBA00022989"/>
    </source>
</evidence>
<evidence type="ECO:0000256" key="5">
    <source>
        <dbReference type="ARBA" id="ARBA00022692"/>
    </source>
</evidence>
<dbReference type="PANTHER" id="PTHR33908">
    <property type="entry name" value="MANNOSYLTRANSFERASE YKCB-RELATED"/>
    <property type="match status" value="1"/>
</dbReference>
<reference evidence="9 10" key="1">
    <citation type="submission" date="2016-11" db="EMBL/GenBank/DDBJ databases">
        <title>Draft Genome Sequences of Nine Cyanobacterial Strains from Diverse Habitats.</title>
        <authorList>
            <person name="Zhu T."/>
            <person name="Hou S."/>
            <person name="Lu X."/>
            <person name="Hess W.R."/>
        </authorList>
    </citation>
    <scope>NUCLEOTIDE SEQUENCE [LARGE SCALE GENOMIC DNA]</scope>
    <source>
        <strain evidence="9 10">NIES-593</strain>
    </source>
</reference>
<dbReference type="InterPro" id="IPR050297">
    <property type="entry name" value="LipidA_mod_glycosyltrf_83"/>
</dbReference>